<name>A0ABY5V204_9BACT</name>
<feature type="compositionally biased region" description="Basic and acidic residues" evidence="1">
    <location>
        <begin position="98"/>
        <end position="107"/>
    </location>
</feature>
<dbReference type="RefSeq" id="WP_019245916.1">
    <property type="nucleotide sequence ID" value="NZ_CAPH01000013.1"/>
</dbReference>
<evidence type="ECO:0000313" key="2">
    <source>
        <dbReference type="EMBL" id="UWN58241.1"/>
    </source>
</evidence>
<feature type="compositionally biased region" description="Basic and acidic residues" evidence="1">
    <location>
        <begin position="66"/>
        <end position="85"/>
    </location>
</feature>
<evidence type="ECO:0000256" key="1">
    <source>
        <dbReference type="SAM" id="MobiDB-lite"/>
    </source>
</evidence>
<proteinExistence type="predicted"/>
<feature type="region of interest" description="Disordered" evidence="1">
    <location>
        <begin position="32"/>
        <end position="107"/>
    </location>
</feature>
<evidence type="ECO:0000313" key="3">
    <source>
        <dbReference type="Proteomes" id="UP001059295"/>
    </source>
</evidence>
<organism evidence="2 3">
    <name type="scientific">Alistipes ihumii AP11</name>
    <dbReference type="NCBI Taxonomy" id="1211813"/>
    <lineage>
        <taxon>Bacteria</taxon>
        <taxon>Pseudomonadati</taxon>
        <taxon>Bacteroidota</taxon>
        <taxon>Bacteroidia</taxon>
        <taxon>Bacteroidales</taxon>
        <taxon>Rikenellaceae</taxon>
        <taxon>Alistipes</taxon>
    </lineage>
</organism>
<protein>
    <submittedName>
        <fullName evidence="2">Uncharacterized protein</fullName>
    </submittedName>
</protein>
<gene>
    <name evidence="2" type="ORF">NQ491_05585</name>
</gene>
<keyword evidence="3" id="KW-1185">Reference proteome</keyword>
<dbReference type="EMBL" id="CP102294">
    <property type="protein sequence ID" value="UWN58241.1"/>
    <property type="molecule type" value="Genomic_DNA"/>
</dbReference>
<accession>A0ABY5V204</accession>
<reference evidence="2" key="1">
    <citation type="journal article" date="2022" name="Cell">
        <title>Design, construction, and in vivo augmentation of a complex gut microbiome.</title>
        <authorList>
            <person name="Cheng A.G."/>
            <person name="Ho P.Y."/>
            <person name="Aranda-Diaz A."/>
            <person name="Jain S."/>
            <person name="Yu F.B."/>
            <person name="Meng X."/>
            <person name="Wang M."/>
            <person name="Iakiviak M."/>
            <person name="Nagashima K."/>
            <person name="Zhao A."/>
            <person name="Murugkar P."/>
            <person name="Patil A."/>
            <person name="Atabakhsh K."/>
            <person name="Weakley A."/>
            <person name="Yan J."/>
            <person name="Brumbaugh A.R."/>
            <person name="Higginbottom S."/>
            <person name="Dimas A."/>
            <person name="Shiver A.L."/>
            <person name="Deutschbauer A."/>
            <person name="Neff N."/>
            <person name="Sonnenburg J.L."/>
            <person name="Huang K.C."/>
            <person name="Fischbach M.A."/>
        </authorList>
    </citation>
    <scope>NUCLEOTIDE SEQUENCE</scope>
    <source>
        <strain evidence="2">AP11</strain>
    </source>
</reference>
<dbReference type="Proteomes" id="UP001059295">
    <property type="component" value="Chromosome"/>
</dbReference>
<sequence>MTIRRQWQALLERLGLPGSDACRVEPAQVERLNEALGSDPSTSSEPADGSLDLPKKTDPAVQGHPEANDLRETARATRTEPREDPSPAEATLSANAKAYEDDLRNFR</sequence>
<dbReference type="GeneID" id="82891185"/>